<protein>
    <submittedName>
        <fullName evidence="2">Uncharacterized protein</fullName>
    </submittedName>
</protein>
<organism evidence="2 3">
    <name type="scientific">Rhizophagus irregularis</name>
    <dbReference type="NCBI Taxonomy" id="588596"/>
    <lineage>
        <taxon>Eukaryota</taxon>
        <taxon>Fungi</taxon>
        <taxon>Fungi incertae sedis</taxon>
        <taxon>Mucoromycota</taxon>
        <taxon>Glomeromycotina</taxon>
        <taxon>Glomeromycetes</taxon>
        <taxon>Glomerales</taxon>
        <taxon>Glomeraceae</taxon>
        <taxon>Rhizophagus</taxon>
    </lineage>
</organism>
<dbReference type="VEuPathDB" id="FungiDB:RhiirA1_395946"/>
<dbReference type="AlphaFoldDB" id="A0A2N0P2M6"/>
<comment type="caution">
    <text evidence="2">The sequence shown here is derived from an EMBL/GenBank/DDBJ whole genome shotgun (WGS) entry which is preliminary data.</text>
</comment>
<gene>
    <name evidence="2" type="ORF">RhiirA5_427267</name>
</gene>
<reference evidence="2 3" key="2">
    <citation type="submission" date="2017-09" db="EMBL/GenBank/DDBJ databases">
        <title>Extensive intraspecific genome diversity in a model arbuscular mycorrhizal fungus.</title>
        <authorList>
            <person name="Chen E.C."/>
            <person name="Morin E."/>
            <person name="Beaudet D."/>
            <person name="Noel J."/>
            <person name="Ndikumana S."/>
            <person name="Charron P."/>
            <person name="St-Onge C."/>
            <person name="Giorgi J."/>
            <person name="Grigoriev I.V."/>
            <person name="Roux C."/>
            <person name="Martin F.M."/>
            <person name="Corradi N."/>
        </authorList>
    </citation>
    <scope>NUCLEOTIDE SEQUENCE [LARGE SCALE GENOMIC DNA]</scope>
    <source>
        <strain evidence="2 3">A5</strain>
    </source>
</reference>
<dbReference type="VEuPathDB" id="FungiDB:RhiirFUN_004190"/>
<evidence type="ECO:0000313" key="3">
    <source>
        <dbReference type="Proteomes" id="UP000232722"/>
    </source>
</evidence>
<dbReference type="Proteomes" id="UP000232722">
    <property type="component" value="Unassembled WGS sequence"/>
</dbReference>
<feature type="compositionally biased region" description="Basic residues" evidence="1">
    <location>
        <begin position="258"/>
        <end position="279"/>
    </location>
</feature>
<dbReference type="EMBL" id="LLXJ01001703">
    <property type="protein sequence ID" value="PKC01082.1"/>
    <property type="molecule type" value="Genomic_DNA"/>
</dbReference>
<reference evidence="2 3" key="1">
    <citation type="submission" date="2016-04" db="EMBL/GenBank/DDBJ databases">
        <title>Genome analyses suggest a sexual origin of heterokaryosis in a supposedly ancient asexual fungus.</title>
        <authorList>
            <person name="Ropars J."/>
            <person name="Sedzielewska K."/>
            <person name="Noel J."/>
            <person name="Charron P."/>
            <person name="Farinelli L."/>
            <person name="Marton T."/>
            <person name="Kruger M."/>
            <person name="Pelin A."/>
            <person name="Brachmann A."/>
            <person name="Corradi N."/>
        </authorList>
    </citation>
    <scope>NUCLEOTIDE SEQUENCE [LARGE SCALE GENOMIC DNA]</scope>
    <source>
        <strain evidence="2 3">A5</strain>
    </source>
</reference>
<feature type="compositionally biased region" description="Basic and acidic residues" evidence="1">
    <location>
        <begin position="214"/>
        <end position="242"/>
    </location>
</feature>
<proteinExistence type="predicted"/>
<evidence type="ECO:0000256" key="1">
    <source>
        <dbReference type="SAM" id="MobiDB-lite"/>
    </source>
</evidence>
<name>A0A2N0P2M6_9GLOM</name>
<feature type="region of interest" description="Disordered" evidence="1">
    <location>
        <begin position="172"/>
        <end position="279"/>
    </location>
</feature>
<feature type="compositionally biased region" description="Polar residues" evidence="1">
    <location>
        <begin position="24"/>
        <end position="80"/>
    </location>
</feature>
<feature type="region of interest" description="Disordered" evidence="1">
    <location>
        <begin position="24"/>
        <end position="88"/>
    </location>
</feature>
<sequence>MDRKNLQDKLDLLSKQIKQIQNEMYSLQEQEDGSNNLVNTPDIPASTSHQSSPQILSVDPLSTPTTVLSQPSQDTRQQSPIPKPSGNYVNIPKTLKLSKITLNDYQNHIRDLVKLHVDLKKEYKNQNLKTIDLVVSKFKKRNTTFPDTINDWAIKMMIKRSINNIRDYYRRKGHDNKKVNKVPKKSKNKESADDNNNTNIDQNNGSSDEINETSSDKYKESTRQIDKSDEIADKSDNGKESTEIVETVQKQKAPLVTRAKRKRIENKVNTKNKNKKNHL</sequence>
<feature type="compositionally biased region" description="Low complexity" evidence="1">
    <location>
        <begin position="194"/>
        <end position="204"/>
    </location>
</feature>
<feature type="compositionally biased region" description="Basic residues" evidence="1">
    <location>
        <begin position="172"/>
        <end position="187"/>
    </location>
</feature>
<evidence type="ECO:0000313" key="2">
    <source>
        <dbReference type="EMBL" id="PKC01082.1"/>
    </source>
</evidence>
<accession>A0A2N0P2M6</accession>
<dbReference type="VEuPathDB" id="FungiDB:FUN_019958"/>